<gene>
    <name evidence="1" type="ORF">FMM05_13250</name>
</gene>
<evidence type="ECO:0000313" key="1">
    <source>
        <dbReference type="EMBL" id="TRW23622.1"/>
    </source>
</evidence>
<dbReference type="EMBL" id="VJVZ01000008">
    <property type="protein sequence ID" value="TRW23622.1"/>
    <property type="molecule type" value="Genomic_DNA"/>
</dbReference>
<name>A0A552UZK3_9FLAO</name>
<dbReference type="OrthoDB" id="673785at2"/>
<dbReference type="RefSeq" id="WP_143373879.1">
    <property type="nucleotide sequence ID" value="NZ_VJVZ01000008.1"/>
</dbReference>
<keyword evidence="2" id="KW-1185">Reference proteome</keyword>
<organism evidence="1 2">
    <name type="scientific">Flavobacterium zepuense</name>
    <dbReference type="NCBI Taxonomy" id="2593302"/>
    <lineage>
        <taxon>Bacteria</taxon>
        <taxon>Pseudomonadati</taxon>
        <taxon>Bacteroidota</taxon>
        <taxon>Flavobacteriia</taxon>
        <taxon>Flavobacteriales</taxon>
        <taxon>Flavobacteriaceae</taxon>
        <taxon>Flavobacterium</taxon>
    </lineage>
</organism>
<evidence type="ECO:0000313" key="2">
    <source>
        <dbReference type="Proteomes" id="UP000320643"/>
    </source>
</evidence>
<dbReference type="AlphaFoldDB" id="A0A552UZK3"/>
<proteinExistence type="predicted"/>
<protein>
    <submittedName>
        <fullName evidence="1">Uncharacterized protein</fullName>
    </submittedName>
</protein>
<comment type="caution">
    <text evidence="1">The sequence shown here is derived from an EMBL/GenBank/DDBJ whole genome shotgun (WGS) entry which is preliminary data.</text>
</comment>
<accession>A0A552UZK3</accession>
<reference evidence="1 2" key="1">
    <citation type="submission" date="2019-07" db="EMBL/GenBank/DDBJ databases">
        <title>Flavobacterium sp. nov., isolated from glacier ice.</title>
        <authorList>
            <person name="Liu Q."/>
            <person name="Xin Y.-H."/>
        </authorList>
    </citation>
    <scope>NUCLEOTIDE SEQUENCE [LARGE SCALE GENOMIC DNA]</scope>
    <source>
        <strain evidence="1 2">ZT4R6</strain>
    </source>
</reference>
<dbReference type="Proteomes" id="UP000320643">
    <property type="component" value="Unassembled WGS sequence"/>
</dbReference>
<sequence>MTIKRVIVLGLLAFFSATTTIGLYLLSKDLIQTEGTFIRSFPPHPAEFDKQLDIHYNSYYFAGYDKGILYLGNYTAPLVVTAIDTSLIYSQEYRIQPESSNFTFKSLQLRVNPPYFYLSDGTVPCIYGGKINNWKAGLLMSDLAYFTLLEPVDSTRFVLRSNKSNTGENILGTFDLRKEDKLKLAENLLEKQSDGDGIFDTDGTLLYSKATSKIIYVYHYRNQFVVADKQAKLLYRGHTIDTTTKAQIKVAHIEKGNQLKMYAPPLTVNAHTAICEDLLFIHSTLRGKYDNIKHWSNASTIDVYNVTSGDYVMSFYIPKLKDASLRNFIVTPTQIFVLIENQLMSYTISNTLQKELLKAKRNTALNQ</sequence>